<evidence type="ECO:0000256" key="5">
    <source>
        <dbReference type="ARBA" id="ARBA00022617"/>
    </source>
</evidence>
<keyword evidence="15 19" id="KW-0496">Mitochondrion</keyword>
<evidence type="ECO:0000256" key="16">
    <source>
        <dbReference type="SAM" id="MobiDB-lite"/>
    </source>
</evidence>
<dbReference type="InterPro" id="IPR023616">
    <property type="entry name" value="Cyt_c_oxase-like_su1_dom"/>
</dbReference>
<evidence type="ECO:0000256" key="1">
    <source>
        <dbReference type="ARBA" id="ARBA00001971"/>
    </source>
</evidence>
<dbReference type="InterPro" id="IPR033944">
    <property type="entry name" value="Cyt_c_oxase_su1_dom"/>
</dbReference>
<dbReference type="PANTHER" id="PTHR10422:SF18">
    <property type="entry name" value="CYTOCHROME C OXIDASE SUBUNIT 1"/>
    <property type="match status" value="1"/>
</dbReference>
<evidence type="ECO:0000256" key="6">
    <source>
        <dbReference type="ARBA" id="ARBA00022660"/>
    </source>
</evidence>
<evidence type="ECO:0000256" key="12">
    <source>
        <dbReference type="ARBA" id="ARBA00023004"/>
    </source>
</evidence>
<dbReference type="GO" id="GO:0046872">
    <property type="term" value="F:metal ion binding"/>
    <property type="evidence" value="ECO:0007669"/>
    <property type="project" value="UniProtKB-KW"/>
</dbReference>
<feature type="transmembrane region" description="Helical" evidence="17">
    <location>
        <begin position="179"/>
        <end position="203"/>
    </location>
</feature>
<feature type="transmembrane region" description="Helical" evidence="17">
    <location>
        <begin position="333"/>
        <end position="354"/>
    </location>
</feature>
<comment type="catalytic activity">
    <reaction evidence="15">
        <text>4 Fe(II)-[cytochrome c] + O2 + 8 H(+)(in) = 4 Fe(III)-[cytochrome c] + 2 H2O + 4 H(+)(out)</text>
        <dbReference type="Rhea" id="RHEA:11436"/>
        <dbReference type="Rhea" id="RHEA-COMP:10350"/>
        <dbReference type="Rhea" id="RHEA-COMP:14399"/>
        <dbReference type="ChEBI" id="CHEBI:15377"/>
        <dbReference type="ChEBI" id="CHEBI:15378"/>
        <dbReference type="ChEBI" id="CHEBI:15379"/>
        <dbReference type="ChEBI" id="CHEBI:29033"/>
        <dbReference type="ChEBI" id="CHEBI:29034"/>
        <dbReference type="EC" id="7.1.1.9"/>
    </reaction>
</comment>
<keyword evidence="10 15" id="KW-0249">Electron transport</keyword>
<feature type="transmembrane region" description="Helical" evidence="17">
    <location>
        <begin position="481"/>
        <end position="502"/>
    </location>
</feature>
<dbReference type="GO" id="GO:0015990">
    <property type="term" value="P:electron transport coupled proton transport"/>
    <property type="evidence" value="ECO:0007669"/>
    <property type="project" value="TreeGrafter"/>
</dbReference>
<organism evidence="19">
    <name type="scientific">Nemania diffusa</name>
    <dbReference type="NCBI Taxonomy" id="389665"/>
    <lineage>
        <taxon>Eukaryota</taxon>
        <taxon>Fungi</taxon>
        <taxon>Dikarya</taxon>
        <taxon>Ascomycota</taxon>
        <taxon>Pezizomycotina</taxon>
        <taxon>Sordariomycetes</taxon>
        <taxon>Xylariomycetidae</taxon>
        <taxon>Xylariales</taxon>
        <taxon>Xylariaceae</taxon>
        <taxon>Nemania</taxon>
    </lineage>
</organism>
<evidence type="ECO:0000256" key="15">
    <source>
        <dbReference type="RuleBase" id="RU000369"/>
    </source>
</evidence>
<feature type="region of interest" description="Disordered" evidence="16">
    <location>
        <begin position="667"/>
        <end position="698"/>
    </location>
</feature>
<feature type="transmembrane region" description="Helical" evidence="17">
    <location>
        <begin position="297"/>
        <end position="321"/>
    </location>
</feature>
<dbReference type="CDD" id="cd01663">
    <property type="entry name" value="Cyt_c_Oxidase_I"/>
    <property type="match status" value="1"/>
</dbReference>
<reference evidence="19" key="1">
    <citation type="submission" date="2019-11" db="EMBL/GenBank/DDBJ databases">
        <authorList>
            <person name="Tang D.X."/>
            <person name="Zhang G.D."/>
            <person name="Wang Y."/>
            <person name="Zhang M.X."/>
            <person name="Wang Y.B."/>
            <person name="Yu H."/>
        </authorList>
    </citation>
    <scope>NUCLEOTIDE SEQUENCE</scope>
</reference>
<evidence type="ECO:0000313" key="19">
    <source>
        <dbReference type="EMBL" id="QKG05020.1"/>
    </source>
</evidence>
<geneLocation type="mitochondrion" evidence="19"/>
<dbReference type="InterPro" id="IPR000883">
    <property type="entry name" value="Cyt_C_Oxase_1"/>
</dbReference>
<feature type="transmembrane region" description="Helical" evidence="17">
    <location>
        <begin position="399"/>
        <end position="422"/>
    </location>
</feature>
<dbReference type="GO" id="GO:0004129">
    <property type="term" value="F:cytochrome-c oxidase activity"/>
    <property type="evidence" value="ECO:0007669"/>
    <property type="project" value="UniProtKB-EC"/>
</dbReference>
<dbReference type="InterPro" id="IPR036927">
    <property type="entry name" value="Cyt_c_oxase-like_su1_sf"/>
</dbReference>
<dbReference type="GO" id="GO:0045277">
    <property type="term" value="C:respiratory chain complex IV"/>
    <property type="evidence" value="ECO:0007669"/>
    <property type="project" value="InterPro"/>
</dbReference>
<keyword evidence="8 15" id="KW-0479">Metal-binding</keyword>
<feature type="transmembrane region" description="Helical" evidence="17">
    <location>
        <begin position="93"/>
        <end position="122"/>
    </location>
</feature>
<feature type="compositionally biased region" description="Polar residues" evidence="16">
    <location>
        <begin position="682"/>
        <end position="691"/>
    </location>
</feature>
<protein>
    <recommendedName>
        <fullName evidence="15">Cytochrome c oxidase subunit 1</fullName>
        <ecNumber evidence="15">7.1.1.9</ecNumber>
    </recommendedName>
</protein>
<evidence type="ECO:0000256" key="3">
    <source>
        <dbReference type="ARBA" id="ARBA00004673"/>
    </source>
</evidence>
<keyword evidence="11 17" id="KW-1133">Transmembrane helix</keyword>
<feature type="transmembrane region" description="Helical" evidence="17">
    <location>
        <begin position="572"/>
        <end position="592"/>
    </location>
</feature>
<feature type="domain" description="Cytochrome oxidase subunit I profile" evidence="18">
    <location>
        <begin position="34"/>
        <end position="556"/>
    </location>
</feature>
<evidence type="ECO:0000256" key="8">
    <source>
        <dbReference type="ARBA" id="ARBA00022723"/>
    </source>
</evidence>
<evidence type="ECO:0000256" key="2">
    <source>
        <dbReference type="ARBA" id="ARBA00004141"/>
    </source>
</evidence>
<dbReference type="RefSeq" id="YP_009867821.1">
    <property type="nucleotide sequence ID" value="NC_049077.1"/>
</dbReference>
<name>A0A6M8NMV8_9PEZI</name>
<comment type="function">
    <text evidence="15">Component of the cytochrome c oxidase, the last enzyme in the mitochondrial electron transport chain which drives oxidative phosphorylation. The respiratory chain contains 3 multisubunit complexes succinate dehydrogenase (complex II, CII), ubiquinol-cytochrome c oxidoreductase (cytochrome b-c1 complex, complex III, CIII) and cytochrome c oxidase (complex IV, CIV), that cooperate to transfer electrons derived from NADH and succinate to molecular oxygen, creating an electrochemical gradient over the inner membrane that drives transmembrane transport and the ATP synthase. Cytochrome c oxidase is the component of the respiratory chain that catalyzes the reduction of oxygen to water. Electrons originating from reduced cytochrome c in the intermembrane space (IMS) are transferred via the dinuclear copper A center (CU(A)) of subunit 2 and heme A of subunit 1 to the active site in subunit 1, a binuclear center (BNC) formed by heme A3 and copper B (CU(B)). The BNC reduces molecular oxygen to 2 water molecules using 4 electrons from cytochrome c in the IMS and 4 protons from the mitochondrial matrix.</text>
</comment>
<dbReference type="SUPFAM" id="SSF81442">
    <property type="entry name" value="Cytochrome c oxidase subunit I-like"/>
    <property type="match status" value="1"/>
</dbReference>
<dbReference type="PROSITE" id="PS50855">
    <property type="entry name" value="COX1"/>
    <property type="match status" value="1"/>
</dbReference>
<dbReference type="GO" id="GO:0020037">
    <property type="term" value="F:heme binding"/>
    <property type="evidence" value="ECO:0007669"/>
    <property type="project" value="InterPro"/>
</dbReference>
<evidence type="ECO:0000256" key="7">
    <source>
        <dbReference type="ARBA" id="ARBA00022692"/>
    </source>
</evidence>
<dbReference type="FunFam" id="1.20.210.10:FF:000001">
    <property type="entry name" value="Cytochrome c oxidase subunit 1"/>
    <property type="match status" value="1"/>
</dbReference>
<gene>
    <name evidence="19" type="primary">cox1</name>
</gene>
<accession>A0A6M8NMV8</accession>
<evidence type="ECO:0000256" key="13">
    <source>
        <dbReference type="ARBA" id="ARBA00023008"/>
    </source>
</evidence>
<evidence type="ECO:0000256" key="4">
    <source>
        <dbReference type="ARBA" id="ARBA00022448"/>
    </source>
</evidence>
<evidence type="ECO:0000256" key="17">
    <source>
        <dbReference type="SAM" id="Phobius"/>
    </source>
</evidence>
<feature type="transmembrane region" description="Helical" evidence="17">
    <location>
        <begin position="52"/>
        <end position="73"/>
    </location>
</feature>
<dbReference type="Pfam" id="PF00115">
    <property type="entry name" value="COX1"/>
    <property type="match status" value="1"/>
</dbReference>
<comment type="similarity">
    <text evidence="15">Belongs to the heme-copper respiratory oxidase family.</text>
</comment>
<comment type="pathway">
    <text evidence="3 15">Energy metabolism; oxidative phosphorylation.</text>
</comment>
<keyword evidence="5 15" id="KW-0349">Heme</keyword>
<feature type="transmembrane region" description="Helical" evidence="17">
    <location>
        <begin position="264"/>
        <end position="285"/>
    </location>
</feature>
<dbReference type="AlphaFoldDB" id="A0A6M8NMV8"/>
<sequence length="886" mass="99861">MYYKWRMLILICIIKDQEDIEEQSVAREFKSSISLWFERWFLSTNAKDIGTLYLMFALFSGLLGTAFSVLIRMELNGPGIQYITDNQLYNSIITAHAILMIFFMVMPALIGEMNFLLPLLVGGPDMRFPRLNNISYWLLIPSLLLLVFSAVIEGGAGTYLCQSTVLSGVQSHSGPSVDLAIFALHLSGISSLLGAVNVITTIVNMRTPGIKLHNLALFGWAVVITAVLLLLSLPVLAGGITMVLTDRNFNTSFFEIAGGGDPILFQHLFYHPEVYILIVPAFGIISTTISANSNKSIFGYIGMVYAMMSIGVLGFIVYHMYTVGLDVDTRAYFTAATLIIAVPTGIKIFSWLATCYGGSIKLTPSMLFALGFVFMFTIGGVSGVVLANASLDIAFHDTYYVVAQMGYVLSMGAVFAMFSGWYFWVPKILGLNYNMRLSKVQFWILFIGCNFTFFPQHFLGLQGMPRRISDYPDAFAGWNLISSYGSIVSVVAAWLFLYIVYAQLVEGKFASRFPWMTPQYHTDTLQALLNRSFPSLEWALCSPPKPHAFVGLPLQSRLLIALRRKIKDKFNWTNLFTLILIGLYSYIFKVGIHYLFNFNLIENIVSLPSLIFSLHLPFVRIGFKEAILYLFSNLKDDFNSIWGIPLFGPTDSLPSNVKGIIPTHHNMTSKGVGSSGEDSGDTRQSSTSSNIPGDDVPTKDYIKQINEFMEEYATLNINIAEKLKKAGEANLYYEDKPEVQRAIMALLQTHSSFLNKSYDGRATWININKNYLPEEVRLKLEEMEKKRIEIQSDYFSKIEKLSESRSVDASLKEFFTITNAYRNSLNKELNLAEQEVHKNIRLTIAYKNPKVKQVVNSDLIIVKRIFNEQDSYLKKRVEEILFPKNK</sequence>
<dbReference type="UniPathway" id="UPA00705"/>
<dbReference type="PANTHER" id="PTHR10422">
    <property type="entry name" value="CYTOCHROME C OXIDASE SUBUNIT 1"/>
    <property type="match status" value="1"/>
</dbReference>
<feature type="transmembrane region" description="Helical" evidence="17">
    <location>
        <begin position="366"/>
        <end position="387"/>
    </location>
</feature>
<dbReference type="EC" id="7.1.1.9" evidence="15"/>
<keyword evidence="9" id="KW-1278">Translocase</keyword>
<keyword evidence="7 15" id="KW-0812">Transmembrane</keyword>
<dbReference type="GO" id="GO:0005743">
    <property type="term" value="C:mitochondrial inner membrane"/>
    <property type="evidence" value="ECO:0007669"/>
    <property type="project" value="UniProtKB-SubCell"/>
</dbReference>
<evidence type="ECO:0000256" key="14">
    <source>
        <dbReference type="ARBA" id="ARBA00023136"/>
    </source>
</evidence>
<keyword evidence="15" id="KW-0999">Mitochondrion inner membrane</keyword>
<evidence type="ECO:0000256" key="10">
    <source>
        <dbReference type="ARBA" id="ARBA00022982"/>
    </source>
</evidence>
<evidence type="ECO:0000256" key="9">
    <source>
        <dbReference type="ARBA" id="ARBA00022967"/>
    </source>
</evidence>
<feature type="transmembrane region" description="Helical" evidence="17">
    <location>
        <begin position="215"/>
        <end position="244"/>
    </location>
</feature>
<proteinExistence type="inferred from homology"/>
<dbReference type="GeneID" id="55758988"/>
<dbReference type="EMBL" id="MN780510">
    <property type="protein sequence ID" value="QKG05020.1"/>
    <property type="molecule type" value="Genomic_DNA"/>
</dbReference>
<keyword evidence="6 15" id="KW-0679">Respiratory chain</keyword>
<evidence type="ECO:0000259" key="18">
    <source>
        <dbReference type="PROSITE" id="PS50855"/>
    </source>
</evidence>
<feature type="transmembrane region" description="Helical" evidence="17">
    <location>
        <begin position="442"/>
        <end position="461"/>
    </location>
</feature>
<dbReference type="GO" id="GO:0006123">
    <property type="term" value="P:mitochondrial electron transport, cytochrome c to oxygen"/>
    <property type="evidence" value="ECO:0007669"/>
    <property type="project" value="TreeGrafter"/>
</dbReference>
<dbReference type="Gene3D" id="1.20.210.10">
    <property type="entry name" value="Cytochrome c oxidase-like, subunit I domain"/>
    <property type="match status" value="1"/>
</dbReference>
<keyword evidence="12 15" id="KW-0408">Iron</keyword>
<evidence type="ECO:0000256" key="11">
    <source>
        <dbReference type="ARBA" id="ARBA00022989"/>
    </source>
</evidence>
<comment type="subcellular location">
    <subcellularLocation>
        <location evidence="2">Membrane</location>
        <topology evidence="2">Multi-pass membrane protein</topology>
    </subcellularLocation>
    <subcellularLocation>
        <location evidence="15">Mitochondrion inner membrane</location>
        <topology evidence="15">Multi-pass membrane protein</topology>
    </subcellularLocation>
</comment>
<keyword evidence="13 15" id="KW-0186">Copper</keyword>
<feature type="transmembrane region" description="Helical" evidence="17">
    <location>
        <begin position="134"/>
        <end position="159"/>
    </location>
</feature>
<dbReference type="PRINTS" id="PR01165">
    <property type="entry name" value="CYCOXIDASEI"/>
</dbReference>
<keyword evidence="4 15" id="KW-0813">Transport</keyword>
<keyword evidence="14 15" id="KW-0472">Membrane</keyword>
<reference evidence="19" key="2">
    <citation type="journal article" date="2020" name="Mitochondrial DNA Part B Resour">
        <title>Characterization of complete mitochondrial genome of Nemania diffusa (Xylariaceae, Xylariales) and its phylogenetic analysis.</title>
        <authorList>
            <person name="Tang D."/>
            <person name="Zhang G."/>
            <person name="Wang Y."/>
            <person name="Zhang M."/>
            <person name="Wang Y."/>
            <person name="Yu H."/>
        </authorList>
    </citation>
    <scope>NUCLEOTIDE SEQUENCE</scope>
</reference>
<comment type="cofactor">
    <cofactor evidence="1">
        <name>heme</name>
        <dbReference type="ChEBI" id="CHEBI:30413"/>
    </cofactor>
</comment>